<keyword evidence="3" id="KW-1185">Reference proteome</keyword>
<reference evidence="3" key="2">
    <citation type="submission" date="2015-01" db="EMBL/GenBank/DDBJ databases">
        <title>Evolutionary Origins and Diversification of the Mycorrhizal Mutualists.</title>
        <authorList>
            <consortium name="DOE Joint Genome Institute"/>
            <consortium name="Mycorrhizal Genomics Consortium"/>
            <person name="Kohler A."/>
            <person name="Kuo A."/>
            <person name="Nagy L.G."/>
            <person name="Floudas D."/>
            <person name="Copeland A."/>
            <person name="Barry K.W."/>
            <person name="Cichocki N."/>
            <person name="Veneault-Fourrey C."/>
            <person name="LaButti K."/>
            <person name="Lindquist E.A."/>
            <person name="Lipzen A."/>
            <person name="Lundell T."/>
            <person name="Morin E."/>
            <person name="Murat C."/>
            <person name="Riley R."/>
            <person name="Ohm R."/>
            <person name="Sun H."/>
            <person name="Tunlid A."/>
            <person name="Henrissat B."/>
            <person name="Grigoriev I.V."/>
            <person name="Hibbett D.S."/>
            <person name="Martin F."/>
        </authorList>
    </citation>
    <scope>NUCLEOTIDE SEQUENCE [LARGE SCALE GENOMIC DNA]</scope>
    <source>
        <strain evidence="3">441</strain>
    </source>
</reference>
<reference evidence="2 3" key="1">
    <citation type="submission" date="2014-04" db="EMBL/GenBank/DDBJ databases">
        <authorList>
            <consortium name="DOE Joint Genome Institute"/>
            <person name="Kuo A."/>
            <person name="Kohler A."/>
            <person name="Costa M.D."/>
            <person name="Nagy L.G."/>
            <person name="Floudas D."/>
            <person name="Copeland A."/>
            <person name="Barry K.W."/>
            <person name="Cichocki N."/>
            <person name="Veneault-Fourrey C."/>
            <person name="LaButti K."/>
            <person name="Lindquist E.A."/>
            <person name="Lipzen A."/>
            <person name="Lundell T."/>
            <person name="Morin E."/>
            <person name="Murat C."/>
            <person name="Sun H."/>
            <person name="Tunlid A."/>
            <person name="Henrissat B."/>
            <person name="Grigoriev I.V."/>
            <person name="Hibbett D.S."/>
            <person name="Martin F."/>
            <person name="Nordberg H.P."/>
            <person name="Cantor M.N."/>
            <person name="Hua S.X."/>
        </authorList>
    </citation>
    <scope>NUCLEOTIDE SEQUENCE [LARGE SCALE GENOMIC DNA]</scope>
    <source>
        <strain evidence="2 3">441</strain>
    </source>
</reference>
<accession>A0A0D0A482</accession>
<dbReference type="Proteomes" id="UP000054018">
    <property type="component" value="Unassembled WGS sequence"/>
</dbReference>
<gene>
    <name evidence="2" type="ORF">PISMIDRAFT_69800</name>
</gene>
<feature type="non-terminal residue" evidence="2">
    <location>
        <position position="1"/>
    </location>
</feature>
<evidence type="ECO:0000313" key="3">
    <source>
        <dbReference type="Proteomes" id="UP000054018"/>
    </source>
</evidence>
<feature type="non-terminal residue" evidence="2">
    <location>
        <position position="112"/>
    </location>
</feature>
<dbReference type="InterPro" id="IPR046496">
    <property type="entry name" value="DUF6589"/>
</dbReference>
<feature type="domain" description="DUF6589" evidence="1">
    <location>
        <begin position="2"/>
        <end position="72"/>
    </location>
</feature>
<dbReference type="OrthoDB" id="4743193at2759"/>
<evidence type="ECO:0000313" key="2">
    <source>
        <dbReference type="EMBL" id="KIK26863.1"/>
    </source>
</evidence>
<protein>
    <recommendedName>
        <fullName evidence="1">DUF6589 domain-containing protein</fullName>
    </recommendedName>
</protein>
<name>A0A0D0A482_9AGAM</name>
<dbReference type="Pfam" id="PF20231">
    <property type="entry name" value="DUF6589"/>
    <property type="match status" value="1"/>
</dbReference>
<dbReference type="HOGENOM" id="CLU_142942_0_0_1"/>
<dbReference type="STRING" id="765257.A0A0D0A482"/>
<proteinExistence type="predicted"/>
<evidence type="ECO:0000259" key="1">
    <source>
        <dbReference type="Pfam" id="PF20231"/>
    </source>
</evidence>
<dbReference type="EMBL" id="KN833699">
    <property type="protein sequence ID" value="KIK26863.1"/>
    <property type="molecule type" value="Genomic_DNA"/>
</dbReference>
<dbReference type="AlphaFoldDB" id="A0A0D0A482"/>
<organism evidence="2 3">
    <name type="scientific">Pisolithus microcarpus 441</name>
    <dbReference type="NCBI Taxonomy" id="765257"/>
    <lineage>
        <taxon>Eukaryota</taxon>
        <taxon>Fungi</taxon>
        <taxon>Dikarya</taxon>
        <taxon>Basidiomycota</taxon>
        <taxon>Agaricomycotina</taxon>
        <taxon>Agaricomycetes</taxon>
        <taxon>Agaricomycetidae</taxon>
        <taxon>Boletales</taxon>
        <taxon>Sclerodermatineae</taxon>
        <taxon>Pisolithaceae</taxon>
        <taxon>Pisolithus</taxon>
    </lineage>
</organism>
<sequence>ILVNPTGWPMKWRAIDWCVELNNLFTKVKNGGKNSNRSVEWIILESPLVQVYQNLQGLVQQSFGHTHLTTNHAAPNMRKTIARLQEQLTLNSPHTVLAGRKSQYLVDDLSKK</sequence>